<gene>
    <name evidence="1" type="ORF">EZS28_004309</name>
</gene>
<organism evidence="1 2">
    <name type="scientific">Streblomastix strix</name>
    <dbReference type="NCBI Taxonomy" id="222440"/>
    <lineage>
        <taxon>Eukaryota</taxon>
        <taxon>Metamonada</taxon>
        <taxon>Preaxostyla</taxon>
        <taxon>Oxymonadida</taxon>
        <taxon>Streblomastigidae</taxon>
        <taxon>Streblomastix</taxon>
    </lineage>
</organism>
<accession>A0A5J4WZ17</accession>
<reference evidence="1 2" key="1">
    <citation type="submission" date="2019-03" db="EMBL/GenBank/DDBJ databases">
        <title>Single cell metagenomics reveals metabolic interactions within the superorganism composed of flagellate Streblomastix strix and complex community of Bacteroidetes bacteria on its surface.</title>
        <authorList>
            <person name="Treitli S.C."/>
            <person name="Kolisko M."/>
            <person name="Husnik F."/>
            <person name="Keeling P."/>
            <person name="Hampl V."/>
        </authorList>
    </citation>
    <scope>NUCLEOTIDE SEQUENCE [LARGE SCALE GENOMIC DNA]</scope>
    <source>
        <strain evidence="1">ST1C</strain>
    </source>
</reference>
<protein>
    <submittedName>
        <fullName evidence="1">Uncharacterized protein</fullName>
    </submittedName>
</protein>
<proteinExistence type="predicted"/>
<sequence>MTIMLEEFSDSHFLNYLIVYASTQSGLPFIYETLTLYNGSNQPKDLNIHVRASIQTRSHLPRNKNHFITTFPVRHPTLPSCKRAFCCKHKSYIQLNDEYMDSKGCEIYVDERNGEVTVHFHGEVKAVVKENGIFEPGTDEILHCGFFDFEDDEKLGLCSACILADAAQLNQAQLESLIQSQSQNTAFRSQKQPAKENASYTKTALESSAAMVQGMAGLIHKVALGNTNNLVGKMFKVFDAAIVSVSDAQVE</sequence>
<dbReference type="EMBL" id="SNRW01000608">
    <property type="protein sequence ID" value="KAA6400161.1"/>
    <property type="molecule type" value="Genomic_DNA"/>
</dbReference>
<name>A0A5J4WZ17_9EUKA</name>
<dbReference type="AlphaFoldDB" id="A0A5J4WZ17"/>
<evidence type="ECO:0000313" key="2">
    <source>
        <dbReference type="Proteomes" id="UP000324800"/>
    </source>
</evidence>
<evidence type="ECO:0000313" key="1">
    <source>
        <dbReference type="EMBL" id="KAA6400161.1"/>
    </source>
</evidence>
<comment type="caution">
    <text evidence="1">The sequence shown here is derived from an EMBL/GenBank/DDBJ whole genome shotgun (WGS) entry which is preliminary data.</text>
</comment>
<dbReference type="Proteomes" id="UP000324800">
    <property type="component" value="Unassembled WGS sequence"/>
</dbReference>